<gene>
    <name evidence="2" type="ORF">NGB36_28240</name>
</gene>
<organism evidence="2 3">
    <name type="scientific">Streptomyces humicola</name>
    <dbReference type="NCBI Taxonomy" id="2953240"/>
    <lineage>
        <taxon>Bacteria</taxon>
        <taxon>Bacillati</taxon>
        <taxon>Actinomycetota</taxon>
        <taxon>Actinomycetes</taxon>
        <taxon>Kitasatosporales</taxon>
        <taxon>Streptomycetaceae</taxon>
        <taxon>Streptomyces</taxon>
    </lineage>
</organism>
<sequence length="243" mass="26834">MTAVLAAVVHLVWPHIRFDAITVTLLVIAIIPWLGEIFDSITLPGGAGVQFRKLTARVEEAEAATARLEREVEGAADTSQVALTAAQEHTAGELAADPAETVDRLAADYLALRQSLPAGTERTRLMQQVFGELVRETARIPDPPIASWLESENGGLRLAAYTRLFLKPDPQYLEALLDAVIKDDFAFNVSRGIRALENVIDIIGPAQIRVGTVHRLRMYFGELPEGNRKKHLRRLLDRFPELA</sequence>
<reference evidence="2" key="1">
    <citation type="submission" date="2022-06" db="EMBL/GenBank/DDBJ databases">
        <title>Draft genome sequence of Streptomyces sp. RB6PN25 isolated from peat swamp forest in Thailand.</title>
        <authorList>
            <person name="Duangmal K."/>
            <person name="Klaysubun C."/>
        </authorList>
    </citation>
    <scope>NUCLEOTIDE SEQUENCE</scope>
    <source>
        <strain evidence="2">RB6PN25</strain>
    </source>
</reference>
<evidence type="ECO:0000256" key="1">
    <source>
        <dbReference type="SAM" id="Coils"/>
    </source>
</evidence>
<comment type="caution">
    <text evidence="2">The sequence shown here is derived from an EMBL/GenBank/DDBJ whole genome shotgun (WGS) entry which is preliminary data.</text>
</comment>
<feature type="coiled-coil region" evidence="1">
    <location>
        <begin position="51"/>
        <end position="78"/>
    </location>
</feature>
<keyword evidence="3" id="KW-1185">Reference proteome</keyword>
<keyword evidence="1" id="KW-0175">Coiled coil</keyword>
<protein>
    <submittedName>
        <fullName evidence="2">Uncharacterized protein</fullName>
    </submittedName>
</protein>
<name>A0ABT1Q365_9ACTN</name>
<accession>A0ABT1Q365</accession>
<evidence type="ECO:0000313" key="2">
    <source>
        <dbReference type="EMBL" id="MCQ4084366.1"/>
    </source>
</evidence>
<evidence type="ECO:0000313" key="3">
    <source>
        <dbReference type="Proteomes" id="UP001057702"/>
    </source>
</evidence>
<dbReference type="Proteomes" id="UP001057702">
    <property type="component" value="Unassembled WGS sequence"/>
</dbReference>
<proteinExistence type="predicted"/>
<dbReference type="EMBL" id="JANFNG010000034">
    <property type="protein sequence ID" value="MCQ4084366.1"/>
    <property type="molecule type" value="Genomic_DNA"/>
</dbReference>